<evidence type="ECO:0000313" key="2">
    <source>
        <dbReference type="Proteomes" id="UP000315496"/>
    </source>
</evidence>
<gene>
    <name evidence="1" type="ORF">GMRT_16179</name>
</gene>
<keyword evidence="2" id="KW-1185">Reference proteome</keyword>
<dbReference type="VEuPathDB" id="GiardiaDB:GMRT_16179"/>
<dbReference type="AlphaFoldDB" id="A0A4Z1SR88"/>
<organism evidence="1 2">
    <name type="scientific">Giardia muris</name>
    <dbReference type="NCBI Taxonomy" id="5742"/>
    <lineage>
        <taxon>Eukaryota</taxon>
        <taxon>Metamonada</taxon>
        <taxon>Diplomonadida</taxon>
        <taxon>Hexamitidae</taxon>
        <taxon>Giardiinae</taxon>
        <taxon>Giardia</taxon>
    </lineage>
</organism>
<dbReference type="EMBL" id="VDLU01000030">
    <property type="protein sequence ID" value="TNJ26118.1"/>
    <property type="molecule type" value="Genomic_DNA"/>
</dbReference>
<dbReference type="Proteomes" id="UP000315496">
    <property type="component" value="Unassembled WGS sequence"/>
</dbReference>
<proteinExistence type="predicted"/>
<protein>
    <submittedName>
        <fullName evidence="1">Putative Replication-associated protein REP1</fullName>
    </submittedName>
</protein>
<reference evidence="1 2" key="1">
    <citation type="submission" date="2019-05" db="EMBL/GenBank/DDBJ databases">
        <title>The compact genome of Giardia muris reveals important steps in the evolution of intestinal protozoan parasites.</title>
        <authorList>
            <person name="Xu F."/>
            <person name="Jimenez-Gonzalez A."/>
            <person name="Einarsson E."/>
            <person name="Astvaldsson A."/>
            <person name="Peirasmaki D."/>
            <person name="Eckmann L."/>
            <person name="Andersson J.O."/>
            <person name="Svard S.G."/>
            <person name="Jerlstrom-Hultqvist J."/>
        </authorList>
    </citation>
    <scope>NUCLEOTIDE SEQUENCE [LARGE SCALE GENOMIC DNA]</scope>
    <source>
        <strain evidence="1 2">Roberts-Thomson</strain>
    </source>
</reference>
<name>A0A4Z1SR88_GIAMU</name>
<accession>A0A4Z1SR88</accession>
<evidence type="ECO:0000313" key="1">
    <source>
        <dbReference type="EMBL" id="TNJ26118.1"/>
    </source>
</evidence>
<sequence>MGGCDDPSKYHRGLPMVFRYHADPSDVLFGPLGVLRVILIWTCMLKPKHGLGVLDWRPGFTCVTPPPSWDAGLAMYGVTRLQAQFCCWGLWGRNWIGTRQLDDEGWDAEHWLLELVHPGKERYVVGDRTSISSSSYMQGRKGPAWMKMSIDEHVHWEATGDGKAQPPLLHK</sequence>
<comment type="caution">
    <text evidence="1">The sequence shown here is derived from an EMBL/GenBank/DDBJ whole genome shotgun (WGS) entry which is preliminary data.</text>
</comment>